<dbReference type="AlphaFoldDB" id="W7X4V2"/>
<dbReference type="InParanoid" id="W7X4V2"/>
<feature type="transmembrane region" description="Helical" evidence="1">
    <location>
        <begin position="7"/>
        <end position="28"/>
    </location>
</feature>
<protein>
    <submittedName>
        <fullName evidence="2">Transmembrane protein, putative</fullName>
    </submittedName>
</protein>
<evidence type="ECO:0000256" key="1">
    <source>
        <dbReference type="SAM" id="Phobius"/>
    </source>
</evidence>
<dbReference type="Proteomes" id="UP000009168">
    <property type="component" value="Unassembled WGS sequence"/>
</dbReference>
<dbReference type="RefSeq" id="XP_012656060.1">
    <property type="nucleotide sequence ID" value="XM_012800606.1"/>
</dbReference>
<keyword evidence="1 2" id="KW-0812">Transmembrane</keyword>
<feature type="transmembrane region" description="Helical" evidence="1">
    <location>
        <begin position="389"/>
        <end position="408"/>
    </location>
</feature>
<feature type="transmembrane region" description="Helical" evidence="1">
    <location>
        <begin position="667"/>
        <end position="684"/>
    </location>
</feature>
<keyword evidence="3" id="KW-1185">Reference proteome</keyword>
<reference evidence="3" key="1">
    <citation type="journal article" date="2006" name="PLoS Biol.">
        <title>Macronuclear genome sequence of the ciliate Tetrahymena thermophila, a model eukaryote.</title>
        <authorList>
            <person name="Eisen J.A."/>
            <person name="Coyne R.S."/>
            <person name="Wu M."/>
            <person name="Wu D."/>
            <person name="Thiagarajan M."/>
            <person name="Wortman J.R."/>
            <person name="Badger J.H."/>
            <person name="Ren Q."/>
            <person name="Amedeo P."/>
            <person name="Jones K.M."/>
            <person name="Tallon L.J."/>
            <person name="Delcher A.L."/>
            <person name="Salzberg S.L."/>
            <person name="Silva J.C."/>
            <person name="Haas B.J."/>
            <person name="Majoros W.H."/>
            <person name="Farzad M."/>
            <person name="Carlton J.M."/>
            <person name="Smith R.K. Jr."/>
            <person name="Garg J."/>
            <person name="Pearlman R.E."/>
            <person name="Karrer K.M."/>
            <person name="Sun L."/>
            <person name="Manning G."/>
            <person name="Elde N.C."/>
            <person name="Turkewitz A.P."/>
            <person name="Asai D.J."/>
            <person name="Wilkes D.E."/>
            <person name="Wang Y."/>
            <person name="Cai H."/>
            <person name="Collins K."/>
            <person name="Stewart B.A."/>
            <person name="Lee S.R."/>
            <person name="Wilamowska K."/>
            <person name="Weinberg Z."/>
            <person name="Ruzzo W.L."/>
            <person name="Wloga D."/>
            <person name="Gaertig J."/>
            <person name="Frankel J."/>
            <person name="Tsao C.-C."/>
            <person name="Gorovsky M.A."/>
            <person name="Keeling P.J."/>
            <person name="Waller R.F."/>
            <person name="Patron N.J."/>
            <person name="Cherry J.M."/>
            <person name="Stover N.A."/>
            <person name="Krieger C.J."/>
            <person name="del Toro C."/>
            <person name="Ryder H.F."/>
            <person name="Williamson S.C."/>
            <person name="Barbeau R.A."/>
            <person name="Hamilton E.P."/>
            <person name="Orias E."/>
        </authorList>
    </citation>
    <scope>NUCLEOTIDE SEQUENCE [LARGE SCALE GENOMIC DNA]</scope>
    <source>
        <strain evidence="3">SB210</strain>
    </source>
</reference>
<evidence type="ECO:0000313" key="2">
    <source>
        <dbReference type="EMBL" id="EWS71408.1"/>
    </source>
</evidence>
<keyword evidence="1" id="KW-0472">Membrane</keyword>
<feature type="transmembrane region" description="Helical" evidence="1">
    <location>
        <begin position="349"/>
        <end position="369"/>
    </location>
</feature>
<sequence length="728" mass="84162">MPLKINVFANLIALCKTKSVFAIFHMLIQMDYVKNVPQIVINAQLKLIVKYVNMDIILIKMGFAHLIFQLRTRRNWKKLTFRFKILSQVIIKIPNLKVSLGQFNLVLNIVFNAHLLQSALNAKMDINQMVYTIVLVYVIRMLHAIAINNHIYATKLEQTQFIAIQDNIKITMEQQYHAHRIVVYYLQVQLAPFANQQMDFLIQQTVLVFLNVQVHLQRTLQIIVVSAVLIVVYLESNAFVTQVLEIKELIVQDVLQIVIVAPLKHNALLVSQNTTYLLMVLVFLHVLLHLFLTIQLNLAIVLLIAPNNHPINVFVTQVLLMQEVNVNHVLKIVINAPRQINVLLASQNITYLLMVLVFLRVLLHLNLMILLNPVFVDLIAPYHQMLTKINVFVTMVLQIQVVIAYHVLQIAIHAPLKNNALLASQNITYLLMVLVFLHVLLHLNLMIQLNLVFVDLIARYLQKSNALVTQVLQTKQVIVYHVLQIAIYAHLKHNAPLVSQNITYLLMVLVFLHVLLHLFLMIQLNLVFVVLIAPYHQEINVLAILVILMFLAVVQHVLQIALIALHKKPVRYVPQDITYFQMELVLIRVHLLFQLINLTNHVLVVLIVHYQQMHVLVILATQIQEVIAYHVDQIVINVQHNQLALHVLQDIYCLQMVLVFLNAHPHLLQILLIQNVSVVVIVLYKSKIILFQYLKSDEFILIQQNLNLSLQRLIFRCFRCLLIVPFQL</sequence>
<feature type="transmembrane region" description="Helical" evidence="1">
    <location>
        <begin position="429"/>
        <end position="453"/>
    </location>
</feature>
<organism evidence="2 3">
    <name type="scientific">Tetrahymena thermophila (strain SB210)</name>
    <dbReference type="NCBI Taxonomy" id="312017"/>
    <lineage>
        <taxon>Eukaryota</taxon>
        <taxon>Sar</taxon>
        <taxon>Alveolata</taxon>
        <taxon>Ciliophora</taxon>
        <taxon>Intramacronucleata</taxon>
        <taxon>Oligohymenophorea</taxon>
        <taxon>Hymenostomatida</taxon>
        <taxon>Tetrahymenina</taxon>
        <taxon>Tetrahymenidae</taxon>
        <taxon>Tetrahymena</taxon>
    </lineage>
</organism>
<dbReference type="KEGG" id="tet:TTHERM_001144953"/>
<keyword evidence="1" id="KW-1133">Transmembrane helix</keyword>
<feature type="transmembrane region" description="Helical" evidence="1">
    <location>
        <begin position="48"/>
        <end position="68"/>
    </location>
</feature>
<dbReference type="EMBL" id="GG662317">
    <property type="protein sequence ID" value="EWS71408.1"/>
    <property type="molecule type" value="Genomic_DNA"/>
</dbReference>
<feature type="transmembrane region" description="Helical" evidence="1">
    <location>
        <begin position="129"/>
        <end position="147"/>
    </location>
</feature>
<feature type="transmembrane region" description="Helical" evidence="1">
    <location>
        <begin position="539"/>
        <end position="565"/>
    </location>
</feature>
<accession>W7X4V2</accession>
<proteinExistence type="predicted"/>
<feature type="transmembrane region" description="Helical" evidence="1">
    <location>
        <begin position="276"/>
        <end position="304"/>
    </location>
</feature>
<name>W7X4V2_TETTS</name>
<feature type="transmembrane region" description="Helical" evidence="1">
    <location>
        <begin position="503"/>
        <end position="533"/>
    </location>
</feature>
<gene>
    <name evidence="2" type="ORF">TTHERM_001144953</name>
</gene>
<feature type="transmembrane region" description="Helical" evidence="1">
    <location>
        <begin position="89"/>
        <end position="109"/>
    </location>
</feature>
<feature type="transmembrane region" description="Helical" evidence="1">
    <location>
        <begin position="585"/>
        <end position="607"/>
    </location>
</feature>
<dbReference type="GeneID" id="24441802"/>
<evidence type="ECO:0000313" key="3">
    <source>
        <dbReference type="Proteomes" id="UP000009168"/>
    </source>
</evidence>